<gene>
    <name evidence="3" type="ORF">D3F03_06420</name>
</gene>
<organism evidence="3 4">
    <name type="scientific">Simplicispira hankyongi</name>
    <dbReference type="NCBI Taxonomy" id="2315688"/>
    <lineage>
        <taxon>Bacteria</taxon>
        <taxon>Pseudomonadati</taxon>
        <taxon>Pseudomonadota</taxon>
        <taxon>Betaproteobacteria</taxon>
        <taxon>Burkholderiales</taxon>
        <taxon>Comamonadaceae</taxon>
        <taxon>Simplicispira</taxon>
    </lineage>
</organism>
<proteinExistence type="predicted"/>
<feature type="transmembrane region" description="Helical" evidence="2">
    <location>
        <begin position="6"/>
        <end position="23"/>
    </location>
</feature>
<dbReference type="AlphaFoldDB" id="A0A398CM72"/>
<comment type="caution">
    <text evidence="3">The sequence shown here is derived from an EMBL/GenBank/DDBJ whole genome shotgun (WGS) entry which is preliminary data.</text>
</comment>
<keyword evidence="2" id="KW-1133">Transmembrane helix</keyword>
<keyword evidence="2" id="KW-0472">Membrane</keyword>
<name>A0A398CM72_9BURK</name>
<dbReference type="Proteomes" id="UP000266302">
    <property type="component" value="Unassembled WGS sequence"/>
</dbReference>
<keyword evidence="2" id="KW-0812">Transmembrane</keyword>
<keyword evidence="4" id="KW-1185">Reference proteome</keyword>
<dbReference type="RefSeq" id="WP_119108446.1">
    <property type="nucleotide sequence ID" value="NZ_QXJC01000001.1"/>
</dbReference>
<accession>A0A398CM72</accession>
<evidence type="ECO:0008006" key="5">
    <source>
        <dbReference type="Google" id="ProtNLM"/>
    </source>
</evidence>
<evidence type="ECO:0000256" key="1">
    <source>
        <dbReference type="SAM" id="MobiDB-lite"/>
    </source>
</evidence>
<evidence type="ECO:0000313" key="4">
    <source>
        <dbReference type="Proteomes" id="UP000266302"/>
    </source>
</evidence>
<reference evidence="3 4" key="1">
    <citation type="submission" date="2018-09" db="EMBL/GenBank/DDBJ databases">
        <title>Draft genome of Simplicispira sp. NY-02.</title>
        <authorList>
            <person name="Im W.T."/>
        </authorList>
    </citation>
    <scope>NUCLEOTIDE SEQUENCE [LARGE SCALE GENOMIC DNA]</scope>
    <source>
        <strain evidence="3 4">NY-02</strain>
    </source>
</reference>
<dbReference type="EMBL" id="QXJC01000001">
    <property type="protein sequence ID" value="RIE00004.1"/>
    <property type="molecule type" value="Genomic_DNA"/>
</dbReference>
<protein>
    <recommendedName>
        <fullName evidence="5">FeoB-associated Cys-rich membrane protein</fullName>
    </recommendedName>
</protein>
<evidence type="ECO:0000313" key="3">
    <source>
        <dbReference type="EMBL" id="RIE00004.1"/>
    </source>
</evidence>
<sequence>MWQNLAVNAAVLVAVVYALWYLMPGALRRRLAAIRPELGKAPSCSSACSDCGGCGPKPGSPAQAATKPITLTRR</sequence>
<feature type="region of interest" description="Disordered" evidence="1">
    <location>
        <begin position="52"/>
        <end position="74"/>
    </location>
</feature>
<evidence type="ECO:0000256" key="2">
    <source>
        <dbReference type="SAM" id="Phobius"/>
    </source>
</evidence>